<protein>
    <submittedName>
        <fullName evidence="8">Lipopolysaccharide biosynthesis protein</fullName>
    </submittedName>
</protein>
<feature type="transmembrane region" description="Helical" evidence="7">
    <location>
        <begin position="254"/>
        <end position="278"/>
    </location>
</feature>
<dbReference type="Proteomes" id="UP001597286">
    <property type="component" value="Unassembled WGS sequence"/>
</dbReference>
<organism evidence="8 9">
    <name type="scientific">Rhodococcus gannanensis</name>
    <dbReference type="NCBI Taxonomy" id="1960308"/>
    <lineage>
        <taxon>Bacteria</taxon>
        <taxon>Bacillati</taxon>
        <taxon>Actinomycetota</taxon>
        <taxon>Actinomycetes</taxon>
        <taxon>Mycobacteriales</taxon>
        <taxon>Nocardiaceae</taxon>
        <taxon>Rhodococcus</taxon>
    </lineage>
</organism>
<evidence type="ECO:0000256" key="1">
    <source>
        <dbReference type="ARBA" id="ARBA00004651"/>
    </source>
</evidence>
<feature type="transmembrane region" description="Helical" evidence="7">
    <location>
        <begin position="327"/>
        <end position="352"/>
    </location>
</feature>
<proteinExistence type="predicted"/>
<feature type="transmembrane region" description="Helical" evidence="7">
    <location>
        <begin position="51"/>
        <end position="70"/>
    </location>
</feature>
<evidence type="ECO:0000256" key="7">
    <source>
        <dbReference type="SAM" id="Phobius"/>
    </source>
</evidence>
<keyword evidence="4 7" id="KW-1133">Transmembrane helix</keyword>
<feature type="transmembrane region" description="Helical" evidence="7">
    <location>
        <begin position="82"/>
        <end position="104"/>
    </location>
</feature>
<feature type="transmembrane region" description="Helical" evidence="7">
    <location>
        <begin position="154"/>
        <end position="170"/>
    </location>
</feature>
<sequence length="460" mass="47027">MTTGAAPAPADGAAGGSGSLGTDEASGVAGDGPGPTPDSGVTAKSLERNSLALTVSAALTGILGLGYWALLGRHYPAREVGAASAVITTATMLSAFGNISLGALFERFLPLAGIRGSSLVRTGFLVGGCGGLLLGALFLLWGPTDEMFDSPLEAASFPLIVLVFSAFALLDHTSVGLREAGWAATKNVTHAVVKLVAALALAFTASRLAIIWTWTVPALIAALVLGAAVARRLRRPDLAHAASQLPGNREMGSFLAGSYGIYVVGSLAPLMLPLIVVAKMGADHNAYFSIAWSLVSAVLVLMTVLMGPYVAGVAADPGQVRELTRRFLVVLAVVTVAGVVLFAGIAPVLLQIVGDEYADTGTPLLRLAAIALIPAIVGFAYNAVARVRRRLRLAIAVQVANAALVLGLSLAFIGDHGLVAIGWAYVVAETVSAVVLIVPLVRAVRALGREPLDAQPASVI</sequence>
<evidence type="ECO:0000256" key="2">
    <source>
        <dbReference type="ARBA" id="ARBA00022475"/>
    </source>
</evidence>
<feature type="compositionally biased region" description="Low complexity" evidence="6">
    <location>
        <begin position="1"/>
        <end position="12"/>
    </location>
</feature>
<keyword evidence="2" id="KW-1003">Cell membrane</keyword>
<dbReference type="InterPro" id="IPR050833">
    <property type="entry name" value="Poly_Biosynth_Transport"/>
</dbReference>
<comment type="caution">
    <text evidence="8">The sequence shown here is derived from an EMBL/GenBank/DDBJ whole genome shotgun (WGS) entry which is preliminary data.</text>
</comment>
<keyword evidence="9" id="KW-1185">Reference proteome</keyword>
<feature type="transmembrane region" description="Helical" evidence="7">
    <location>
        <begin position="364"/>
        <end position="384"/>
    </location>
</feature>
<evidence type="ECO:0000256" key="3">
    <source>
        <dbReference type="ARBA" id="ARBA00022692"/>
    </source>
</evidence>
<reference evidence="9" key="1">
    <citation type="journal article" date="2019" name="Int. J. Syst. Evol. Microbiol.">
        <title>The Global Catalogue of Microorganisms (GCM) 10K type strain sequencing project: providing services to taxonomists for standard genome sequencing and annotation.</title>
        <authorList>
            <consortium name="The Broad Institute Genomics Platform"/>
            <consortium name="The Broad Institute Genome Sequencing Center for Infectious Disease"/>
            <person name="Wu L."/>
            <person name="Ma J."/>
        </authorList>
    </citation>
    <scope>NUCLEOTIDE SEQUENCE [LARGE SCALE GENOMIC DNA]</scope>
    <source>
        <strain evidence="9">DT72</strain>
    </source>
</reference>
<feature type="transmembrane region" description="Helical" evidence="7">
    <location>
        <begin position="124"/>
        <end position="142"/>
    </location>
</feature>
<comment type="subcellular location">
    <subcellularLocation>
        <location evidence="1">Cell membrane</location>
        <topology evidence="1">Multi-pass membrane protein</topology>
    </subcellularLocation>
</comment>
<feature type="transmembrane region" description="Helical" evidence="7">
    <location>
        <begin position="290"/>
        <end position="315"/>
    </location>
</feature>
<dbReference type="PANTHER" id="PTHR30250">
    <property type="entry name" value="PST FAMILY PREDICTED COLANIC ACID TRANSPORTER"/>
    <property type="match status" value="1"/>
</dbReference>
<feature type="transmembrane region" description="Helical" evidence="7">
    <location>
        <begin position="391"/>
        <end position="414"/>
    </location>
</feature>
<dbReference type="RefSeq" id="WP_378483946.1">
    <property type="nucleotide sequence ID" value="NZ_JBHUFB010000007.1"/>
</dbReference>
<evidence type="ECO:0000313" key="8">
    <source>
        <dbReference type="EMBL" id="MFD1811397.1"/>
    </source>
</evidence>
<keyword evidence="3 7" id="KW-0812">Transmembrane</keyword>
<evidence type="ECO:0000256" key="6">
    <source>
        <dbReference type="SAM" id="MobiDB-lite"/>
    </source>
</evidence>
<feature type="transmembrane region" description="Helical" evidence="7">
    <location>
        <begin position="420"/>
        <end position="441"/>
    </location>
</feature>
<dbReference type="PANTHER" id="PTHR30250:SF11">
    <property type="entry name" value="O-ANTIGEN TRANSPORTER-RELATED"/>
    <property type="match status" value="1"/>
</dbReference>
<feature type="transmembrane region" description="Helical" evidence="7">
    <location>
        <begin position="216"/>
        <end position="233"/>
    </location>
</feature>
<dbReference type="EMBL" id="JBHUFB010000007">
    <property type="protein sequence ID" value="MFD1811397.1"/>
    <property type="molecule type" value="Genomic_DNA"/>
</dbReference>
<accession>A0ABW4NYX4</accession>
<name>A0ABW4NYX4_9NOCA</name>
<evidence type="ECO:0000256" key="4">
    <source>
        <dbReference type="ARBA" id="ARBA00022989"/>
    </source>
</evidence>
<evidence type="ECO:0000313" key="9">
    <source>
        <dbReference type="Proteomes" id="UP001597286"/>
    </source>
</evidence>
<keyword evidence="5 7" id="KW-0472">Membrane</keyword>
<feature type="transmembrane region" description="Helical" evidence="7">
    <location>
        <begin position="191"/>
        <end position="210"/>
    </location>
</feature>
<evidence type="ECO:0000256" key="5">
    <source>
        <dbReference type="ARBA" id="ARBA00023136"/>
    </source>
</evidence>
<gene>
    <name evidence="8" type="ORF">ACFSJG_04165</name>
</gene>
<feature type="region of interest" description="Disordered" evidence="6">
    <location>
        <begin position="1"/>
        <end position="42"/>
    </location>
</feature>